<name>A0A4Q7MQN4_9BACT</name>
<dbReference type="InterPro" id="IPR013096">
    <property type="entry name" value="Cupin_2"/>
</dbReference>
<sequence length="296" mass="34105">MRPLFQELPFNRAGSVNVYKEELPAFIVPWHYHPEIEIMYIMEGTGTRFVGDHVEPYEEGDLCIIGPNLPHEWRNDDAFFQKGSNLKASCFCVFFQQEIFGHTMLDMPEMENIRHLLLRSERGIKFSGTSRERIAKLVKEYVFEKGAGRIAKLITLLEAMATSEEFELLASVGYCNNTIDSGDSGRFEAIYGYIMKNFSRPIRLEEVSSVAGLTPNAFCRYFRERTKKTFVQYLNDVRIGHAKKLLIEGKLTISTLSMESGFNNLSNFIDQFKRSTKMLPSEYQRKFGATHTRDLV</sequence>
<dbReference type="PANTHER" id="PTHR43280:SF34">
    <property type="entry name" value="ARAC-FAMILY TRANSCRIPTIONAL REGULATOR"/>
    <property type="match status" value="1"/>
</dbReference>
<dbReference type="InterPro" id="IPR018060">
    <property type="entry name" value="HTH_AraC"/>
</dbReference>
<dbReference type="RefSeq" id="WP_130543496.1">
    <property type="nucleotide sequence ID" value="NZ_SGXA01000003.1"/>
</dbReference>
<dbReference type="InterPro" id="IPR011051">
    <property type="entry name" value="RmlC_Cupin_sf"/>
</dbReference>
<comment type="caution">
    <text evidence="5">The sequence shown here is derived from an EMBL/GenBank/DDBJ whole genome shotgun (WGS) entry which is preliminary data.</text>
</comment>
<evidence type="ECO:0000256" key="2">
    <source>
        <dbReference type="ARBA" id="ARBA00023125"/>
    </source>
</evidence>
<dbReference type="Gene3D" id="2.60.120.10">
    <property type="entry name" value="Jelly Rolls"/>
    <property type="match status" value="1"/>
</dbReference>
<dbReference type="GO" id="GO:0003700">
    <property type="term" value="F:DNA-binding transcription factor activity"/>
    <property type="evidence" value="ECO:0007669"/>
    <property type="project" value="InterPro"/>
</dbReference>
<dbReference type="AlphaFoldDB" id="A0A4Q7MQN4"/>
<dbReference type="PROSITE" id="PS01124">
    <property type="entry name" value="HTH_ARAC_FAMILY_2"/>
    <property type="match status" value="1"/>
</dbReference>
<dbReference type="InterPro" id="IPR009057">
    <property type="entry name" value="Homeodomain-like_sf"/>
</dbReference>
<keyword evidence="1" id="KW-0805">Transcription regulation</keyword>
<evidence type="ECO:0000313" key="5">
    <source>
        <dbReference type="EMBL" id="RZS69132.1"/>
    </source>
</evidence>
<dbReference type="Proteomes" id="UP000293874">
    <property type="component" value="Unassembled WGS sequence"/>
</dbReference>
<dbReference type="SMART" id="SM00342">
    <property type="entry name" value="HTH_ARAC"/>
    <property type="match status" value="1"/>
</dbReference>
<keyword evidence="2 5" id="KW-0238">DNA-binding</keyword>
<dbReference type="PROSITE" id="PS00041">
    <property type="entry name" value="HTH_ARAC_FAMILY_1"/>
    <property type="match status" value="1"/>
</dbReference>
<reference evidence="5 6" key="1">
    <citation type="submission" date="2019-02" db="EMBL/GenBank/DDBJ databases">
        <title>Genomic Encyclopedia of Type Strains, Phase IV (KMG-IV): sequencing the most valuable type-strain genomes for metagenomic binning, comparative biology and taxonomic classification.</title>
        <authorList>
            <person name="Goeker M."/>
        </authorList>
    </citation>
    <scope>NUCLEOTIDE SEQUENCE [LARGE SCALE GENOMIC DNA]</scope>
    <source>
        <strain evidence="5 6">DSM 18116</strain>
    </source>
</reference>
<dbReference type="Pfam" id="PF12833">
    <property type="entry name" value="HTH_18"/>
    <property type="match status" value="1"/>
</dbReference>
<keyword evidence="6" id="KW-1185">Reference proteome</keyword>
<accession>A0A4Q7MQN4</accession>
<dbReference type="PANTHER" id="PTHR43280">
    <property type="entry name" value="ARAC-FAMILY TRANSCRIPTIONAL REGULATOR"/>
    <property type="match status" value="1"/>
</dbReference>
<evidence type="ECO:0000313" key="6">
    <source>
        <dbReference type="Proteomes" id="UP000293874"/>
    </source>
</evidence>
<proteinExistence type="predicted"/>
<feature type="domain" description="HTH araC/xylS-type" evidence="4">
    <location>
        <begin position="188"/>
        <end position="286"/>
    </location>
</feature>
<organism evidence="5 6">
    <name type="scientific">Pseudobacter ginsenosidimutans</name>
    <dbReference type="NCBI Taxonomy" id="661488"/>
    <lineage>
        <taxon>Bacteria</taxon>
        <taxon>Pseudomonadati</taxon>
        <taxon>Bacteroidota</taxon>
        <taxon>Chitinophagia</taxon>
        <taxon>Chitinophagales</taxon>
        <taxon>Chitinophagaceae</taxon>
        <taxon>Pseudobacter</taxon>
    </lineage>
</organism>
<dbReference type="Pfam" id="PF07883">
    <property type="entry name" value="Cupin_2"/>
    <property type="match status" value="1"/>
</dbReference>
<dbReference type="GO" id="GO:0043565">
    <property type="term" value="F:sequence-specific DNA binding"/>
    <property type="evidence" value="ECO:0007669"/>
    <property type="project" value="InterPro"/>
</dbReference>
<evidence type="ECO:0000259" key="4">
    <source>
        <dbReference type="PROSITE" id="PS01124"/>
    </source>
</evidence>
<keyword evidence="3" id="KW-0804">Transcription</keyword>
<dbReference type="CDD" id="cd06976">
    <property type="entry name" value="cupin_MtlR-like_N"/>
    <property type="match status" value="1"/>
</dbReference>
<dbReference type="Gene3D" id="1.10.10.60">
    <property type="entry name" value="Homeodomain-like"/>
    <property type="match status" value="2"/>
</dbReference>
<dbReference type="SUPFAM" id="SSF46689">
    <property type="entry name" value="Homeodomain-like"/>
    <property type="match status" value="2"/>
</dbReference>
<evidence type="ECO:0000256" key="1">
    <source>
        <dbReference type="ARBA" id="ARBA00023015"/>
    </source>
</evidence>
<protein>
    <submittedName>
        <fullName evidence="5">AraC-like DNA-binding protein</fullName>
    </submittedName>
</protein>
<dbReference type="InterPro" id="IPR014710">
    <property type="entry name" value="RmlC-like_jellyroll"/>
</dbReference>
<evidence type="ECO:0000256" key="3">
    <source>
        <dbReference type="ARBA" id="ARBA00023163"/>
    </source>
</evidence>
<dbReference type="InterPro" id="IPR018062">
    <property type="entry name" value="HTH_AraC-typ_CS"/>
</dbReference>
<dbReference type="SUPFAM" id="SSF51182">
    <property type="entry name" value="RmlC-like cupins"/>
    <property type="match status" value="1"/>
</dbReference>
<dbReference type="EMBL" id="SGXA01000003">
    <property type="protein sequence ID" value="RZS69132.1"/>
    <property type="molecule type" value="Genomic_DNA"/>
</dbReference>
<gene>
    <name evidence="5" type="ORF">EV199_4958</name>
</gene>